<comment type="caution">
    <text evidence="1">The sequence shown here is derived from an EMBL/GenBank/DDBJ whole genome shotgun (WGS) entry which is preliminary data.</text>
</comment>
<reference evidence="1 2" key="1">
    <citation type="submission" date="2024-02" db="EMBL/GenBank/DDBJ databases">
        <title>A Gaetbulibacter species isolated from tidal flats and genomic insights of their niches.</title>
        <authorList>
            <person name="Ye Y."/>
        </authorList>
    </citation>
    <scope>NUCLEOTIDE SEQUENCE [LARGE SCALE GENOMIC DNA]</scope>
    <source>
        <strain evidence="1 2">KEM-8</strain>
    </source>
</reference>
<dbReference type="Gene3D" id="2.180.10.10">
    <property type="entry name" value="RHS repeat-associated core"/>
    <property type="match status" value="1"/>
</dbReference>
<dbReference type="EMBL" id="JBAWKC010000004">
    <property type="protein sequence ID" value="MFH6769738.1"/>
    <property type="molecule type" value="Genomic_DNA"/>
</dbReference>
<protein>
    <submittedName>
        <fullName evidence="1">RHS repeat domain-containing protein</fullName>
    </submittedName>
</protein>
<organism evidence="1 2">
    <name type="scientific">Gaetbulibacter aquiaggeris</name>
    <dbReference type="NCBI Taxonomy" id="1735373"/>
    <lineage>
        <taxon>Bacteria</taxon>
        <taxon>Pseudomonadati</taxon>
        <taxon>Bacteroidota</taxon>
        <taxon>Flavobacteriia</taxon>
        <taxon>Flavobacteriales</taxon>
        <taxon>Flavobacteriaceae</taxon>
        <taxon>Gaetbulibacter</taxon>
    </lineage>
</organism>
<evidence type="ECO:0000313" key="1">
    <source>
        <dbReference type="EMBL" id="MFH6769738.1"/>
    </source>
</evidence>
<dbReference type="RefSeq" id="WP_395438959.1">
    <property type="nucleotide sequence ID" value="NZ_JBAWKC010000004.1"/>
</dbReference>
<dbReference type="Proteomes" id="UP001610104">
    <property type="component" value="Unassembled WGS sequence"/>
</dbReference>
<evidence type="ECO:0000313" key="2">
    <source>
        <dbReference type="Proteomes" id="UP001610104"/>
    </source>
</evidence>
<sequence length="324" mass="38505">MNTYKEKKFYWGISFDTFGKTKSIDQTKYKLSFKSGKLQKGRRIGDFDNDSNFYIKYDELGRVIETIDYPKYSNHRSYTYNYDEFDNLIEVKGYNPNGDCVRVEKYTYDELNKLIQEEFFEANTYKKYTHCYNENDNNVETFYTELHGYSLIQFLADVFLLEESSREEAVYLKSIKSYNENGSLVIEITHKSNINEINGNVIETYTCDYDNNGKLLKELKKTDIIGEAKSTIELNHYYNEIGLKTGTKLIYDFGGLKWYINTRIIRDINGAIIEIIESQNNSLNKNIIKYSEKFEYDNYNNISKIYFFKNGKPKFLIERKIEYY</sequence>
<name>A0ABW7MVC4_9FLAO</name>
<proteinExistence type="predicted"/>
<gene>
    <name evidence="1" type="ORF">V8G56_13375</name>
</gene>
<keyword evidence="2" id="KW-1185">Reference proteome</keyword>
<accession>A0ABW7MVC4</accession>